<evidence type="ECO:0000313" key="2">
    <source>
        <dbReference type="Proteomes" id="UP000541136"/>
    </source>
</evidence>
<gene>
    <name evidence="1" type="ORF">HNR28_000473</name>
</gene>
<sequence length="48" mass="5204">MDSRACAAHAFQHRPEDTFIHFRGRLQAAGGGLPLFIVAVKAAAGFRH</sequence>
<organism evidence="1 2">
    <name type="scientific">Castellaniella defragrans</name>
    <name type="common">Alcaligenes defragrans</name>
    <dbReference type="NCBI Taxonomy" id="75697"/>
    <lineage>
        <taxon>Bacteria</taxon>
        <taxon>Pseudomonadati</taxon>
        <taxon>Pseudomonadota</taxon>
        <taxon>Betaproteobacteria</taxon>
        <taxon>Burkholderiales</taxon>
        <taxon>Alcaligenaceae</taxon>
        <taxon>Castellaniella</taxon>
    </lineage>
</organism>
<dbReference type="Proteomes" id="UP000541136">
    <property type="component" value="Unassembled WGS sequence"/>
</dbReference>
<proteinExistence type="predicted"/>
<reference evidence="1 2" key="1">
    <citation type="submission" date="2020-08" db="EMBL/GenBank/DDBJ databases">
        <title>Genomic Encyclopedia of Type Strains, Phase IV (KMG-IV): sequencing the most valuable type-strain genomes for metagenomic binning, comparative biology and taxonomic classification.</title>
        <authorList>
            <person name="Goeker M."/>
        </authorList>
    </citation>
    <scope>NUCLEOTIDE SEQUENCE [LARGE SCALE GENOMIC DNA]</scope>
    <source>
        <strain evidence="1 2">DSM 12141</strain>
    </source>
</reference>
<evidence type="ECO:0000313" key="1">
    <source>
        <dbReference type="EMBL" id="MBB6082453.1"/>
    </source>
</evidence>
<protein>
    <submittedName>
        <fullName evidence="1">Uncharacterized protein</fullName>
    </submittedName>
</protein>
<dbReference type="EMBL" id="JACHIB010000002">
    <property type="protein sequence ID" value="MBB6082453.1"/>
    <property type="molecule type" value="Genomic_DNA"/>
</dbReference>
<accession>A0A7W9TM64</accession>
<dbReference type="RefSeq" id="WP_170288445.1">
    <property type="nucleotide sequence ID" value="NZ_JACHIB010000002.1"/>
</dbReference>
<dbReference type="AlphaFoldDB" id="A0A7W9TM64"/>
<comment type="caution">
    <text evidence="1">The sequence shown here is derived from an EMBL/GenBank/DDBJ whole genome shotgun (WGS) entry which is preliminary data.</text>
</comment>
<name>A0A7W9TM64_CASDE</name>